<feature type="transmembrane region" description="Helical" evidence="1">
    <location>
        <begin position="99"/>
        <end position="119"/>
    </location>
</feature>
<keyword evidence="1" id="KW-1133">Transmembrane helix</keyword>
<comment type="caution">
    <text evidence="2">The sequence shown here is derived from an EMBL/GenBank/DDBJ whole genome shotgun (WGS) entry which is preliminary data.</text>
</comment>
<dbReference type="EMBL" id="WVHK01000157">
    <property type="protein sequence ID" value="MXV21961.1"/>
    <property type="molecule type" value="Genomic_DNA"/>
</dbReference>
<evidence type="ECO:0000313" key="2">
    <source>
        <dbReference type="EMBL" id="MXV21961.1"/>
    </source>
</evidence>
<feature type="transmembrane region" description="Helical" evidence="1">
    <location>
        <begin position="131"/>
        <end position="148"/>
    </location>
</feature>
<organism evidence="2 3">
    <name type="scientific">Deinococcus xianganensis</name>
    <dbReference type="NCBI Taxonomy" id="1507289"/>
    <lineage>
        <taxon>Bacteria</taxon>
        <taxon>Thermotogati</taxon>
        <taxon>Deinococcota</taxon>
        <taxon>Deinococci</taxon>
        <taxon>Deinococcales</taxon>
        <taxon>Deinococcaceae</taxon>
        <taxon>Deinococcus</taxon>
    </lineage>
</organism>
<gene>
    <name evidence="2" type="ORF">GLX28_20275</name>
</gene>
<dbReference type="Proteomes" id="UP000430519">
    <property type="component" value="Unassembled WGS sequence"/>
</dbReference>
<keyword evidence="3" id="KW-1185">Reference proteome</keyword>
<reference evidence="2 3" key="1">
    <citation type="submission" date="2019-11" db="EMBL/GenBank/DDBJ databases">
        <title>Genome sequence of Deinococcus xianganensis Y35, AI-2 producing algicidal bacterium, isolated from lake water.</title>
        <authorList>
            <person name="Li Y."/>
        </authorList>
    </citation>
    <scope>NUCLEOTIDE SEQUENCE [LARGE SCALE GENOMIC DNA]</scope>
    <source>
        <strain evidence="2 3">Y35</strain>
    </source>
</reference>
<dbReference type="AlphaFoldDB" id="A0A6I4YPC2"/>
<evidence type="ECO:0000256" key="1">
    <source>
        <dbReference type="SAM" id="Phobius"/>
    </source>
</evidence>
<evidence type="ECO:0000313" key="3">
    <source>
        <dbReference type="Proteomes" id="UP000430519"/>
    </source>
</evidence>
<keyword evidence="1" id="KW-0472">Membrane</keyword>
<name>A0A6I4YPC2_9DEIO</name>
<keyword evidence="1" id="KW-0812">Transmembrane</keyword>
<dbReference type="RefSeq" id="WP_160982546.1">
    <property type="nucleotide sequence ID" value="NZ_WVHK01000157.1"/>
</dbReference>
<sequence length="190" mass="20893">MNAALWLTRATQDLPAGVTTRVRRDTLEHLHDAALPEHADVKAVLGDPERVNDDLKRLYLTVHEFHRLGMTPPPWQGWLRVGALLAGAAFLLLEPRSPLAGQGVCSVLFGGSVLLLVLATTRLHPVRRDRWRDLPLSLIVALPLLLGNDLLAGVPALPLTLTLALMISLRLSTQMNLDARIRRTLPLETA</sequence>
<accession>A0A6I4YPC2</accession>
<proteinExistence type="predicted"/>
<protein>
    <submittedName>
        <fullName evidence="2">Uncharacterized protein</fullName>
    </submittedName>
</protein>